<evidence type="ECO:0000256" key="3">
    <source>
        <dbReference type="ARBA" id="ARBA00022989"/>
    </source>
</evidence>
<keyword evidence="2 6" id="KW-0812">Transmembrane</keyword>
<dbReference type="EMBL" id="DXGG01000145">
    <property type="protein sequence ID" value="HIW87534.1"/>
    <property type="molecule type" value="Genomic_DNA"/>
</dbReference>
<accession>A0A9D1RH25</accession>
<feature type="compositionally biased region" description="Basic and acidic residues" evidence="5">
    <location>
        <begin position="506"/>
        <end position="528"/>
    </location>
</feature>
<feature type="transmembrane region" description="Helical" evidence="6">
    <location>
        <begin position="279"/>
        <end position="296"/>
    </location>
</feature>
<name>A0A9D1RH25_9BACT</name>
<dbReference type="InterPro" id="IPR051533">
    <property type="entry name" value="WaaL-like"/>
</dbReference>
<dbReference type="Proteomes" id="UP000824267">
    <property type="component" value="Unassembled WGS sequence"/>
</dbReference>
<evidence type="ECO:0000313" key="8">
    <source>
        <dbReference type="EMBL" id="HIW87534.1"/>
    </source>
</evidence>
<evidence type="ECO:0000256" key="1">
    <source>
        <dbReference type="ARBA" id="ARBA00004141"/>
    </source>
</evidence>
<dbReference type="AlphaFoldDB" id="A0A9D1RH25"/>
<feature type="transmembrane region" description="Helical" evidence="6">
    <location>
        <begin position="255"/>
        <end position="273"/>
    </location>
</feature>
<dbReference type="PANTHER" id="PTHR37422:SF23">
    <property type="entry name" value="TEICHURONIC ACID BIOSYNTHESIS PROTEIN TUAE"/>
    <property type="match status" value="1"/>
</dbReference>
<dbReference type="Pfam" id="PF04932">
    <property type="entry name" value="Wzy_C"/>
    <property type="match status" value="1"/>
</dbReference>
<keyword evidence="4 6" id="KW-0472">Membrane</keyword>
<protein>
    <submittedName>
        <fullName evidence="8">O-antigen ligase family protein</fullName>
    </submittedName>
</protein>
<dbReference type="PANTHER" id="PTHR37422">
    <property type="entry name" value="TEICHURONIC ACID BIOSYNTHESIS PROTEIN TUAE"/>
    <property type="match status" value="1"/>
</dbReference>
<feature type="transmembrane region" description="Helical" evidence="6">
    <location>
        <begin position="100"/>
        <end position="119"/>
    </location>
</feature>
<evidence type="ECO:0000256" key="2">
    <source>
        <dbReference type="ARBA" id="ARBA00022692"/>
    </source>
</evidence>
<feature type="transmembrane region" description="Helical" evidence="6">
    <location>
        <begin position="227"/>
        <end position="246"/>
    </location>
</feature>
<evidence type="ECO:0000256" key="6">
    <source>
        <dbReference type="SAM" id="Phobius"/>
    </source>
</evidence>
<keyword evidence="8" id="KW-0436">Ligase</keyword>
<keyword evidence="3 6" id="KW-1133">Transmembrane helix</keyword>
<dbReference type="InterPro" id="IPR007016">
    <property type="entry name" value="O-antigen_ligase-rel_domated"/>
</dbReference>
<reference evidence="8" key="1">
    <citation type="journal article" date="2021" name="PeerJ">
        <title>Extensive microbial diversity within the chicken gut microbiome revealed by metagenomics and culture.</title>
        <authorList>
            <person name="Gilroy R."/>
            <person name="Ravi A."/>
            <person name="Getino M."/>
            <person name="Pursley I."/>
            <person name="Horton D.L."/>
            <person name="Alikhan N.F."/>
            <person name="Baker D."/>
            <person name="Gharbi K."/>
            <person name="Hall N."/>
            <person name="Watson M."/>
            <person name="Adriaenssens E.M."/>
            <person name="Foster-Nyarko E."/>
            <person name="Jarju S."/>
            <person name="Secka A."/>
            <person name="Antonio M."/>
            <person name="Oren A."/>
            <person name="Chaudhuri R.R."/>
            <person name="La Ragione R."/>
            <person name="Hildebrand F."/>
            <person name="Pallen M.J."/>
        </authorList>
    </citation>
    <scope>NUCLEOTIDE SEQUENCE</scope>
    <source>
        <strain evidence="8">Gambia16-930</strain>
    </source>
</reference>
<dbReference type="GO" id="GO:0016874">
    <property type="term" value="F:ligase activity"/>
    <property type="evidence" value="ECO:0007669"/>
    <property type="project" value="UniProtKB-KW"/>
</dbReference>
<feature type="region of interest" description="Disordered" evidence="5">
    <location>
        <begin position="498"/>
        <end position="528"/>
    </location>
</feature>
<feature type="transmembrane region" description="Helical" evidence="6">
    <location>
        <begin position="303"/>
        <end position="325"/>
    </location>
</feature>
<dbReference type="GO" id="GO:0016020">
    <property type="term" value="C:membrane"/>
    <property type="evidence" value="ECO:0007669"/>
    <property type="project" value="UniProtKB-SubCell"/>
</dbReference>
<reference evidence="8" key="2">
    <citation type="submission" date="2021-04" db="EMBL/GenBank/DDBJ databases">
        <authorList>
            <person name="Gilroy R."/>
        </authorList>
    </citation>
    <scope>NUCLEOTIDE SEQUENCE</scope>
    <source>
        <strain evidence="8">Gambia16-930</strain>
    </source>
</reference>
<comment type="subcellular location">
    <subcellularLocation>
        <location evidence="1">Membrane</location>
        <topology evidence="1">Multi-pass membrane protein</topology>
    </subcellularLocation>
</comment>
<feature type="transmembrane region" description="Helical" evidence="6">
    <location>
        <begin position="164"/>
        <end position="181"/>
    </location>
</feature>
<evidence type="ECO:0000256" key="4">
    <source>
        <dbReference type="ARBA" id="ARBA00023136"/>
    </source>
</evidence>
<evidence type="ECO:0000313" key="9">
    <source>
        <dbReference type="Proteomes" id="UP000824267"/>
    </source>
</evidence>
<feature type="transmembrane region" description="Helical" evidence="6">
    <location>
        <begin position="131"/>
        <end position="152"/>
    </location>
</feature>
<feature type="transmembrane region" description="Helical" evidence="6">
    <location>
        <begin position="476"/>
        <end position="494"/>
    </location>
</feature>
<feature type="domain" description="O-antigen ligase-related" evidence="7">
    <location>
        <begin position="264"/>
        <end position="424"/>
    </location>
</feature>
<feature type="transmembrane region" description="Helical" evidence="6">
    <location>
        <begin position="418"/>
        <end position="439"/>
    </location>
</feature>
<proteinExistence type="predicted"/>
<feature type="transmembrane region" description="Helical" evidence="6">
    <location>
        <begin position="31"/>
        <end position="48"/>
    </location>
</feature>
<gene>
    <name evidence="8" type="ORF">IAC47_04580</name>
</gene>
<feature type="transmembrane region" description="Helical" evidence="6">
    <location>
        <begin position="446"/>
        <end position="464"/>
    </location>
</feature>
<evidence type="ECO:0000259" key="7">
    <source>
        <dbReference type="Pfam" id="PF04932"/>
    </source>
</evidence>
<organism evidence="8 9">
    <name type="scientific">Candidatus Onthomorpha intestinigallinarum</name>
    <dbReference type="NCBI Taxonomy" id="2840880"/>
    <lineage>
        <taxon>Bacteria</taxon>
        <taxon>Pseudomonadati</taxon>
        <taxon>Bacteroidota</taxon>
        <taxon>Bacteroidia</taxon>
        <taxon>Bacteroidales</taxon>
        <taxon>Candidatus Onthomorpha</taxon>
    </lineage>
</organism>
<comment type="caution">
    <text evidence="8">The sequence shown here is derived from an EMBL/GenBank/DDBJ whole genome shotgun (WGS) entry which is preliminary data.</text>
</comment>
<evidence type="ECO:0000256" key="5">
    <source>
        <dbReference type="SAM" id="MobiDB-lite"/>
    </source>
</evidence>
<sequence>MKLLQRPKEIVSELFGTLSLCWQKQKETTKGAILTFVLCAVFIAAGYYCITYEYYAIAFLPPALLVLLFVLFKFKYALLLVAFAVPLSIDMQFGQSALSLPSEVLLILITLLFLWQALFKSEYDIRILRNPVSLFLILGLSWTLVTSFFSEIPLASFKYLLSKLWFVIPCYFLCVTLVKGVSGIRMFYIAHSLSLVAVIVYSTFSLLTEGVELSTAHYVMQPFYNDHTAYGAILALWFPLSLYFSFSGRKVCPNVYYRILFVLISLFVLLGFVLSYSRAAWLSMFGAIGVFVLVKMRMKLRTFFILAGSCILILLVFWNSIVGLLQGNEQDSSGNIAEHITSMTNISTDASNVERLNRWACALLMFKDSPVVGLGPGTYQFLYSGYQKSANLTIISTDSGDLGSTHSEYLKPLSEEGFPGMLFVICLFISTIFVGIRAYNRTEDKALANAALFLTMSLCTYYVHALMNNFLETEKLSVPFWCMTAMTVAIDVYAKKKKTESNSIKMDSEKKKIFSEKKKLESSSSKSE</sequence>
<feature type="transmembrane region" description="Helical" evidence="6">
    <location>
        <begin position="188"/>
        <end position="207"/>
    </location>
</feature>